<protein>
    <submittedName>
        <fullName evidence="5">Diadenosine tetraphosphate hydrolase</fullName>
    </submittedName>
</protein>
<dbReference type="PANTHER" id="PTHR46648:SF1">
    <property type="entry name" value="ADENOSINE 5'-MONOPHOSPHORAMIDASE HNT1"/>
    <property type="match status" value="1"/>
</dbReference>
<proteinExistence type="predicted"/>
<dbReference type="GO" id="GO:0009117">
    <property type="term" value="P:nucleotide metabolic process"/>
    <property type="evidence" value="ECO:0007669"/>
    <property type="project" value="TreeGrafter"/>
</dbReference>
<keyword evidence="5" id="KW-0378">Hydrolase</keyword>
<feature type="domain" description="HIT" evidence="4">
    <location>
        <begin position="39"/>
        <end position="147"/>
    </location>
</feature>
<evidence type="ECO:0000313" key="5">
    <source>
        <dbReference type="EMBL" id="PIZ94873.1"/>
    </source>
</evidence>
<accession>A0A2M7V837</accession>
<dbReference type="InterPro" id="IPR001310">
    <property type="entry name" value="Histidine_triad_HIT"/>
</dbReference>
<dbReference type="InterPro" id="IPR036265">
    <property type="entry name" value="HIT-like_sf"/>
</dbReference>
<dbReference type="GO" id="GO:0016787">
    <property type="term" value="F:hydrolase activity"/>
    <property type="evidence" value="ECO:0007669"/>
    <property type="project" value="UniProtKB-KW"/>
</dbReference>
<evidence type="ECO:0000256" key="1">
    <source>
        <dbReference type="PIRSR" id="PIRSR601310-1"/>
    </source>
</evidence>
<evidence type="ECO:0000259" key="4">
    <source>
        <dbReference type="PROSITE" id="PS51084"/>
    </source>
</evidence>
<evidence type="ECO:0000256" key="3">
    <source>
        <dbReference type="PROSITE-ProRule" id="PRU00464"/>
    </source>
</evidence>
<dbReference type="Gene3D" id="3.30.428.10">
    <property type="entry name" value="HIT-like"/>
    <property type="match status" value="1"/>
</dbReference>
<evidence type="ECO:0000256" key="2">
    <source>
        <dbReference type="PIRSR" id="PIRSR601310-3"/>
    </source>
</evidence>
<dbReference type="SUPFAM" id="SSF54197">
    <property type="entry name" value="HIT-like"/>
    <property type="match status" value="1"/>
</dbReference>
<dbReference type="PANTHER" id="PTHR46648">
    <property type="entry name" value="HIT FAMILY PROTEIN 1"/>
    <property type="match status" value="1"/>
</dbReference>
<feature type="active site" description="Tele-AMP-histidine intermediate" evidence="1">
    <location>
        <position position="134"/>
    </location>
</feature>
<dbReference type="AlphaFoldDB" id="A0A2M7V837"/>
<dbReference type="Pfam" id="PF01230">
    <property type="entry name" value="HIT"/>
    <property type="match status" value="1"/>
</dbReference>
<dbReference type="Proteomes" id="UP000228568">
    <property type="component" value="Unassembled WGS sequence"/>
</dbReference>
<dbReference type="PROSITE" id="PS51084">
    <property type="entry name" value="HIT_2"/>
    <property type="match status" value="1"/>
</dbReference>
<organism evidence="5 6">
    <name type="scientific">Candidatus Magasanikbacteria bacterium CG_4_10_14_0_2_um_filter_37_12</name>
    <dbReference type="NCBI Taxonomy" id="1974637"/>
    <lineage>
        <taxon>Bacteria</taxon>
        <taxon>Candidatus Magasanikiibacteriota</taxon>
    </lineage>
</organism>
<dbReference type="EMBL" id="PFPK01000026">
    <property type="protein sequence ID" value="PIZ94873.1"/>
    <property type="molecule type" value="Genomic_DNA"/>
</dbReference>
<sequence length="176" mass="20167">MSVSIKISKTLKTLSPHSKMYNHASKGYKCPICLGVQGIENEDTLLKQTDLIYKDDLVSVFINSFWIDTAKGHVIVVPNEHHENIFDLPRDIGHRVFEVTKKVALAMKDAYKCDGVTIRQNNEPASDQHAFHYHQHIFPRYDGDSYNINMIKKSILSVPNERLEYAKKLIIALKTK</sequence>
<evidence type="ECO:0000313" key="6">
    <source>
        <dbReference type="Proteomes" id="UP000228568"/>
    </source>
</evidence>
<name>A0A2M7V837_9BACT</name>
<comment type="caution">
    <text evidence="5">The sequence shown here is derived from an EMBL/GenBank/DDBJ whole genome shotgun (WGS) entry which is preliminary data.</text>
</comment>
<reference evidence="6" key="1">
    <citation type="submission" date="2017-09" db="EMBL/GenBank/DDBJ databases">
        <title>Depth-based differentiation of microbial function through sediment-hosted aquifers and enrichment of novel symbionts in the deep terrestrial subsurface.</title>
        <authorList>
            <person name="Probst A.J."/>
            <person name="Ladd B."/>
            <person name="Jarett J.K."/>
            <person name="Geller-Mcgrath D.E."/>
            <person name="Sieber C.M.K."/>
            <person name="Emerson J.B."/>
            <person name="Anantharaman K."/>
            <person name="Thomas B.C."/>
            <person name="Malmstrom R."/>
            <person name="Stieglmeier M."/>
            <person name="Klingl A."/>
            <person name="Woyke T."/>
            <person name="Ryan C.M."/>
            <person name="Banfield J.F."/>
        </authorList>
    </citation>
    <scope>NUCLEOTIDE SEQUENCE [LARGE SCALE GENOMIC DNA]</scope>
</reference>
<dbReference type="InterPro" id="IPR011146">
    <property type="entry name" value="HIT-like"/>
</dbReference>
<feature type="short sequence motif" description="Histidine triad motif" evidence="2 3">
    <location>
        <begin position="132"/>
        <end position="136"/>
    </location>
</feature>
<gene>
    <name evidence="5" type="ORF">COX81_02315</name>
</gene>